<dbReference type="GO" id="GO:0045152">
    <property type="term" value="F:antisigma factor binding"/>
    <property type="evidence" value="ECO:0007669"/>
    <property type="project" value="InterPro"/>
</dbReference>
<evidence type="ECO:0000313" key="9">
    <source>
        <dbReference type="Proteomes" id="UP000184038"/>
    </source>
</evidence>
<name>A0A1M7KST9_9FIRM</name>
<keyword evidence="5" id="KW-0749">Sporulation</keyword>
<accession>A0A1M7KST9</accession>
<dbReference type="GO" id="GO:0030435">
    <property type="term" value="P:sporulation resulting in formation of a cellular spore"/>
    <property type="evidence" value="ECO:0007669"/>
    <property type="project" value="UniProtKB-KW"/>
</dbReference>
<proteinExistence type="inferred from homology"/>
<comment type="similarity">
    <text evidence="2 6">Belongs to the anti-sigma-factor antagonist family.</text>
</comment>
<dbReference type="STRING" id="1120996.SAMN02746066_02935"/>
<evidence type="ECO:0000256" key="6">
    <source>
        <dbReference type="RuleBase" id="RU003749"/>
    </source>
</evidence>
<dbReference type="AlphaFoldDB" id="A0A1M7KST9"/>
<evidence type="ECO:0000256" key="2">
    <source>
        <dbReference type="ARBA" id="ARBA00009013"/>
    </source>
</evidence>
<evidence type="ECO:0000256" key="1">
    <source>
        <dbReference type="ARBA" id="ARBA00001976"/>
    </source>
</evidence>
<dbReference type="InterPro" id="IPR002645">
    <property type="entry name" value="STAS_dom"/>
</dbReference>
<dbReference type="CDD" id="cd07043">
    <property type="entry name" value="STAS_anti-anti-sigma_factors"/>
    <property type="match status" value="1"/>
</dbReference>
<dbReference type="GO" id="GO:0043856">
    <property type="term" value="F:anti-sigma factor antagonist activity"/>
    <property type="evidence" value="ECO:0007669"/>
    <property type="project" value="InterPro"/>
</dbReference>
<dbReference type="PANTHER" id="PTHR33495">
    <property type="entry name" value="ANTI-SIGMA FACTOR ANTAGONIST TM_1081-RELATED-RELATED"/>
    <property type="match status" value="1"/>
</dbReference>
<evidence type="ECO:0000313" key="8">
    <source>
        <dbReference type="EMBL" id="SHM68517.1"/>
    </source>
</evidence>
<dbReference type="NCBIfam" id="TIGR02886">
    <property type="entry name" value="spore_II_AA"/>
    <property type="match status" value="1"/>
</dbReference>
<dbReference type="NCBIfam" id="TIGR00377">
    <property type="entry name" value="ant_ant_sig"/>
    <property type="match status" value="1"/>
</dbReference>
<dbReference type="Proteomes" id="UP000184038">
    <property type="component" value="Unassembled WGS sequence"/>
</dbReference>
<dbReference type="RefSeq" id="WP_242952551.1">
    <property type="nucleotide sequence ID" value="NZ_FRCP01000014.1"/>
</dbReference>
<keyword evidence="9" id="KW-1185">Reference proteome</keyword>
<dbReference type="SUPFAM" id="SSF52091">
    <property type="entry name" value="SpoIIaa-like"/>
    <property type="match status" value="1"/>
</dbReference>
<dbReference type="InterPro" id="IPR014237">
    <property type="entry name" value="Anti-sigma_F_ant"/>
</dbReference>
<feature type="domain" description="STAS" evidence="7">
    <location>
        <begin position="13"/>
        <end position="123"/>
    </location>
</feature>
<organism evidence="8 9">
    <name type="scientific">Anaerosporobacter mobilis DSM 15930</name>
    <dbReference type="NCBI Taxonomy" id="1120996"/>
    <lineage>
        <taxon>Bacteria</taxon>
        <taxon>Bacillati</taxon>
        <taxon>Bacillota</taxon>
        <taxon>Clostridia</taxon>
        <taxon>Lachnospirales</taxon>
        <taxon>Lachnospiraceae</taxon>
        <taxon>Anaerosporobacter</taxon>
    </lineage>
</organism>
<keyword evidence="4" id="KW-0597">Phosphoprotein</keyword>
<dbReference type="Pfam" id="PF01740">
    <property type="entry name" value="STAS"/>
    <property type="match status" value="1"/>
</dbReference>
<dbReference type="InterPro" id="IPR003658">
    <property type="entry name" value="Anti-sigma_ant"/>
</dbReference>
<evidence type="ECO:0000256" key="4">
    <source>
        <dbReference type="ARBA" id="ARBA00022553"/>
    </source>
</evidence>
<reference evidence="8 9" key="1">
    <citation type="submission" date="2016-11" db="EMBL/GenBank/DDBJ databases">
        <authorList>
            <person name="Jaros S."/>
            <person name="Januszkiewicz K."/>
            <person name="Wedrychowicz H."/>
        </authorList>
    </citation>
    <scope>NUCLEOTIDE SEQUENCE [LARGE SCALE GENOMIC DNA]</scope>
    <source>
        <strain evidence="8 9">DSM 15930</strain>
    </source>
</reference>
<evidence type="ECO:0000256" key="5">
    <source>
        <dbReference type="ARBA" id="ARBA00022969"/>
    </source>
</evidence>
<gene>
    <name evidence="8" type="ORF">SAMN02746066_02935</name>
</gene>
<evidence type="ECO:0000259" key="7">
    <source>
        <dbReference type="PROSITE" id="PS50801"/>
    </source>
</evidence>
<comment type="function">
    <text evidence="1">In the phosphorylated form it could act as an anti-anti-sigma factor that counteracts SpoIIAB and thus releases sigma f from inhibition.</text>
</comment>
<dbReference type="PROSITE" id="PS50801">
    <property type="entry name" value="STAS"/>
    <property type="match status" value="1"/>
</dbReference>
<dbReference type="InterPro" id="IPR036513">
    <property type="entry name" value="STAS_dom_sf"/>
</dbReference>
<evidence type="ECO:0000256" key="3">
    <source>
        <dbReference type="ARBA" id="ARBA00020784"/>
    </source>
</evidence>
<dbReference type="EMBL" id="FRCP01000014">
    <property type="protein sequence ID" value="SHM68517.1"/>
    <property type="molecule type" value="Genomic_DNA"/>
</dbReference>
<sequence>MENSKGYMDCTNMGAVMEVRGRSLLIQISKELDHHNAVTIREKADQLIDKNSVNQIIFDFTNSEFMDSSGIGVIMGRYKKIIFTGGKVAVTNVNSSIDRIFKLSGLYKIIEKYATIEEVLNLQ</sequence>
<dbReference type="Gene3D" id="3.30.750.24">
    <property type="entry name" value="STAS domain"/>
    <property type="match status" value="1"/>
</dbReference>
<dbReference type="PANTHER" id="PTHR33495:SF2">
    <property type="entry name" value="ANTI-SIGMA FACTOR ANTAGONIST TM_1081-RELATED"/>
    <property type="match status" value="1"/>
</dbReference>
<protein>
    <recommendedName>
        <fullName evidence="3 6">Anti-sigma F factor antagonist</fullName>
    </recommendedName>
    <alternativeName>
        <fullName evidence="6">Stage II sporulation protein</fullName>
    </alternativeName>
</protein>